<dbReference type="Gene3D" id="3.40.630.30">
    <property type="match status" value="2"/>
</dbReference>
<dbReference type="PANTHER" id="PTHR36174:SF1">
    <property type="entry name" value="LIPID II:GLYCINE GLYCYLTRANSFERASE"/>
    <property type="match status" value="1"/>
</dbReference>
<dbReference type="Pfam" id="PF13480">
    <property type="entry name" value="Acetyltransf_6"/>
    <property type="match status" value="1"/>
</dbReference>
<keyword evidence="4" id="KW-0573">Peptidoglycan synthesis</keyword>
<dbReference type="InterPro" id="IPR016181">
    <property type="entry name" value="Acyl_CoA_acyltransferase"/>
</dbReference>
<protein>
    <submittedName>
        <fullName evidence="8">Lipid II:glycine glycyltransferase FemX</fullName>
    </submittedName>
</protein>
<proteinExistence type="inferred from homology"/>
<dbReference type="Proteomes" id="UP001596492">
    <property type="component" value="Unassembled WGS sequence"/>
</dbReference>
<dbReference type="InterPro" id="IPR003447">
    <property type="entry name" value="FEMABX"/>
</dbReference>
<gene>
    <name evidence="8" type="ORF">ACFQS8_06895</name>
</gene>
<reference evidence="9" key="1">
    <citation type="journal article" date="2019" name="Int. J. Syst. Evol. Microbiol.">
        <title>The Global Catalogue of Microorganisms (GCM) 10K type strain sequencing project: providing services to taxonomists for standard genome sequencing and annotation.</title>
        <authorList>
            <consortium name="The Broad Institute Genomics Platform"/>
            <consortium name="The Broad Institute Genome Sequencing Center for Infectious Disease"/>
            <person name="Wu L."/>
            <person name="Ma J."/>
        </authorList>
    </citation>
    <scope>NUCLEOTIDE SEQUENCE [LARGE SCALE GENOMIC DNA]</scope>
    <source>
        <strain evidence="9">CCUG 51308</strain>
    </source>
</reference>
<dbReference type="InterPro" id="IPR038740">
    <property type="entry name" value="BioF2-like_GNAT_dom"/>
</dbReference>
<accession>A0ABW2IJN8</accession>
<evidence type="ECO:0000256" key="2">
    <source>
        <dbReference type="ARBA" id="ARBA00022679"/>
    </source>
</evidence>
<dbReference type="PANTHER" id="PTHR36174">
    <property type="entry name" value="LIPID II:GLYCINE GLYCYLTRANSFERASE"/>
    <property type="match status" value="1"/>
</dbReference>
<dbReference type="InterPro" id="IPR050644">
    <property type="entry name" value="PG_Glycine_Bridge_Synth"/>
</dbReference>
<evidence type="ECO:0000256" key="1">
    <source>
        <dbReference type="ARBA" id="ARBA00009943"/>
    </source>
</evidence>
<dbReference type="RefSeq" id="WP_382166531.1">
    <property type="nucleotide sequence ID" value="NZ_JBHTBR010000002.1"/>
</dbReference>
<evidence type="ECO:0000256" key="4">
    <source>
        <dbReference type="ARBA" id="ARBA00022984"/>
    </source>
</evidence>
<keyword evidence="3" id="KW-0133">Cell shape</keyword>
<name>A0ABW2IJN8_9PROT</name>
<evidence type="ECO:0000256" key="5">
    <source>
        <dbReference type="ARBA" id="ARBA00023315"/>
    </source>
</evidence>
<evidence type="ECO:0000313" key="8">
    <source>
        <dbReference type="EMBL" id="MFC7291338.1"/>
    </source>
</evidence>
<evidence type="ECO:0000259" key="7">
    <source>
        <dbReference type="Pfam" id="PF13480"/>
    </source>
</evidence>
<keyword evidence="6" id="KW-0961">Cell wall biogenesis/degradation</keyword>
<evidence type="ECO:0000256" key="6">
    <source>
        <dbReference type="ARBA" id="ARBA00023316"/>
    </source>
</evidence>
<keyword evidence="9" id="KW-1185">Reference proteome</keyword>
<dbReference type="PROSITE" id="PS51191">
    <property type="entry name" value="FEMABX"/>
    <property type="match status" value="1"/>
</dbReference>
<sequence length="316" mass="35235">MSEVLQVRWNQINRNEWDKAHADACASYQQDWAYGKVLEKHGAKVWRASVSDSGNNLIALAQITSKPFAMVGNFGLCTHGPIWLERLTADDKRFIYRALGNAVPVKWPKLVVFTPDEARDDVARVSGVKRVMTGEATVRINLEQDVDVLRAAMDQKWRNRLKAAEKSDLKFTIGGTKPSQYRWLLDIEDIQRERRGYRALPAEMTLDWQTFKSNAENGSKNGGVSIYRADLGKECAGAMLVLEHGTMATYHIGWASEEGRKLGAHNLCLWNACLDLKARGFKKFDLGGVNTQSGAGIARFKIGTGGEVFQRAGAFV</sequence>
<organism evidence="8 9">
    <name type="scientific">Hirschia litorea</name>
    <dbReference type="NCBI Taxonomy" id="1199156"/>
    <lineage>
        <taxon>Bacteria</taxon>
        <taxon>Pseudomonadati</taxon>
        <taxon>Pseudomonadota</taxon>
        <taxon>Alphaproteobacteria</taxon>
        <taxon>Hyphomonadales</taxon>
        <taxon>Hyphomonadaceae</taxon>
        <taxon>Hirschia</taxon>
    </lineage>
</organism>
<dbReference type="EMBL" id="JBHTBR010000002">
    <property type="protein sequence ID" value="MFC7291338.1"/>
    <property type="molecule type" value="Genomic_DNA"/>
</dbReference>
<comment type="caution">
    <text evidence="8">The sequence shown here is derived from an EMBL/GenBank/DDBJ whole genome shotgun (WGS) entry which is preliminary data.</text>
</comment>
<evidence type="ECO:0000256" key="3">
    <source>
        <dbReference type="ARBA" id="ARBA00022960"/>
    </source>
</evidence>
<evidence type="ECO:0000313" key="9">
    <source>
        <dbReference type="Proteomes" id="UP001596492"/>
    </source>
</evidence>
<dbReference type="SUPFAM" id="SSF55729">
    <property type="entry name" value="Acyl-CoA N-acyltransferases (Nat)"/>
    <property type="match status" value="2"/>
</dbReference>
<keyword evidence="5" id="KW-0012">Acyltransferase</keyword>
<comment type="similarity">
    <text evidence="1">Belongs to the FemABX family.</text>
</comment>
<feature type="domain" description="BioF2-like acetyltransferase" evidence="7">
    <location>
        <begin position="157"/>
        <end position="290"/>
    </location>
</feature>
<keyword evidence="2" id="KW-0808">Transferase</keyword>